<dbReference type="Gene3D" id="3.40.50.12580">
    <property type="match status" value="1"/>
</dbReference>
<dbReference type="InterPro" id="IPR043148">
    <property type="entry name" value="TagF_C"/>
</dbReference>
<dbReference type="AlphaFoldDB" id="A0A5C7VQI7"/>
<comment type="caution">
    <text evidence="1">The sequence shown here is derived from an EMBL/GenBank/DDBJ whole genome shotgun (WGS) entry which is preliminary data.</text>
</comment>
<organism evidence="1 2">
    <name type="scientific">Aquipseudomonas alcaligenes</name>
    <name type="common">Pseudomonas alcaligenes</name>
    <dbReference type="NCBI Taxonomy" id="43263"/>
    <lineage>
        <taxon>Bacteria</taxon>
        <taxon>Pseudomonadati</taxon>
        <taxon>Pseudomonadota</taxon>
        <taxon>Gammaproteobacteria</taxon>
        <taxon>Pseudomonadales</taxon>
        <taxon>Pseudomonadaceae</taxon>
        <taxon>Aquipseudomonas</taxon>
    </lineage>
</organism>
<reference evidence="1 2" key="1">
    <citation type="submission" date="2018-09" db="EMBL/GenBank/DDBJ databases">
        <title>Metagenome Assembled Genomes from an Advanced Water Purification Facility.</title>
        <authorList>
            <person name="Stamps B.W."/>
            <person name="Spear J.R."/>
        </authorList>
    </citation>
    <scope>NUCLEOTIDE SEQUENCE [LARGE SCALE GENOMIC DNA]</scope>
    <source>
        <strain evidence="1">Bin_52_1</strain>
    </source>
</reference>
<protein>
    <submittedName>
        <fullName evidence="1">LPS biosynthesis protein</fullName>
    </submittedName>
</protein>
<evidence type="ECO:0000313" key="2">
    <source>
        <dbReference type="Proteomes" id="UP000321110"/>
    </source>
</evidence>
<gene>
    <name evidence="1" type="ORF">E6Q69_17335</name>
</gene>
<name>A0A5C7VQI7_AQUAC</name>
<proteinExistence type="predicted"/>
<dbReference type="SUPFAM" id="SSF53756">
    <property type="entry name" value="UDP-Glycosyltransferase/glycogen phosphorylase"/>
    <property type="match status" value="1"/>
</dbReference>
<evidence type="ECO:0000313" key="1">
    <source>
        <dbReference type="EMBL" id="TXI27877.1"/>
    </source>
</evidence>
<feature type="non-terminal residue" evidence="1">
    <location>
        <position position="1"/>
    </location>
</feature>
<dbReference type="Proteomes" id="UP000321110">
    <property type="component" value="Unassembled WGS sequence"/>
</dbReference>
<dbReference type="EMBL" id="SSFO01000292">
    <property type="protein sequence ID" value="TXI27877.1"/>
    <property type="molecule type" value="Genomic_DNA"/>
</dbReference>
<sequence length="416" mass="45688">PWAAKARALDRYRWLLLRERHGLLGSALRFAREALGDWWFGVRAKSHLAESVTAEPCDFLLLQSAPKVIAFQRKKLLIEGLRARGHNLAETALQAPKAILRERLLKRPPHPVPTRYFGIAAYAEWLVEQHQPRVLLNDRNGSLYAPFLRLALNARGSRLVHLAHATTVEGSRRLGMNDYDYYFLFGRSSLEALQSRALRFGSSTAVLAGSHMIDSAYDLAPADPCLRTLLILGVGPDKEKEAGYQSTYALLRDWAAARPDYRVLIKAHPRSQVPFWQQAAAELPNLQVLPSECSLAQALAQASLVVNIMSNAVVEAALARRPVLYVNASGDADIFGQERFFGSSLSSIEALQQRVAELEAGYAQALQGAEAFADHHLSQGHGGLTASLDLLEQLLAGQPCAGIPLSATRADEATHP</sequence>
<accession>A0A5C7VQI7</accession>